<dbReference type="InterPro" id="IPR001590">
    <property type="entry name" value="Peptidase_M12B"/>
</dbReference>
<feature type="signal peptide" evidence="4">
    <location>
        <begin position="1"/>
        <end position="30"/>
    </location>
</feature>
<dbReference type="Gene3D" id="4.10.70.10">
    <property type="entry name" value="Disintegrin domain"/>
    <property type="match status" value="1"/>
</dbReference>
<dbReference type="SMART" id="SM00050">
    <property type="entry name" value="DISIN"/>
    <property type="match status" value="1"/>
</dbReference>
<dbReference type="GO" id="GO:0004222">
    <property type="term" value="F:metalloendopeptidase activity"/>
    <property type="evidence" value="ECO:0007669"/>
    <property type="project" value="InterPro"/>
</dbReference>
<name>A0A0D6EKZ9_SPOSA</name>
<evidence type="ECO:0000256" key="3">
    <source>
        <dbReference type="SAM" id="Phobius"/>
    </source>
</evidence>
<evidence type="ECO:0000313" key="8">
    <source>
        <dbReference type="Proteomes" id="UP000243876"/>
    </source>
</evidence>
<dbReference type="Proteomes" id="UP000243876">
    <property type="component" value="Unassembled WGS sequence"/>
</dbReference>
<feature type="non-terminal residue" evidence="7">
    <location>
        <position position="1"/>
    </location>
</feature>
<feature type="region of interest" description="Disordered" evidence="2">
    <location>
        <begin position="221"/>
        <end position="249"/>
    </location>
</feature>
<keyword evidence="3" id="KW-0472">Membrane</keyword>
<keyword evidence="4" id="KW-0732">Signal</keyword>
<reference evidence="8" key="1">
    <citation type="submission" date="2015-02" db="EMBL/GenBank/DDBJ databases">
        <authorList>
            <person name="Gon?alves P."/>
        </authorList>
    </citation>
    <scope>NUCLEOTIDE SEQUENCE [LARGE SCALE GENOMIC DNA]</scope>
</reference>
<sequence length="1001" mass="104759">MSPSIPAPSLVAVVLLLALASPSLIPLARASSTRPPPLHSRALSHPHQLSSHIIPRTPPPHPPSNLYRRAPPPPDPSIPPLDSVSLPAWDDRFLLSFLSHNQPVTLSLRPAANLVAPSGIRSTERARDPQTGAWTSREQVLGRSSIRAYEGWVLGDAEDVEMWIRGEMAGIVRQEGAVSTADWARIVLLPPEGDNDDQLRFQGSFTKDGEQYTVHSTDRYLRTKDPLDPDPPLLAAPTSTSSFARRQRRDLARSSKMVIVRERDTLSPSEQISLLRKRGLPLPDPASLPSETSCSHDTLPFNTDPAHPVLSHALAQAVYSSAGPSSWFSFESFRHHGLDSPFAPTDHSVILGSYPPGPRLRKRQGDDIGGGSGTSSNFINSIGSTSGCPKSAMVVFVGVAADCTYTETFDSSAAARTQILTDFNSVSALYQRSFNVSIGVSPLSPSPPFLSPLPLSDPPCSRSSGIVQLAVMSESCPTTSSQIDQSNPWNLPCASPSSASASGNSSSSGIGVDLNSRLSIFSQWRGDKGAGDGAGLWHLLTACQTGSEVGVAWLGQLCKVTATSSGGQTTSGTAVTAITRSEWQVIAHEIGSSSLSLFILSPSSCAAADGEWAGHNFGAIHDCASGCSLSGSCCPLSRTTCDAQANYIMSPVSIKNVSSFSTCSIGNICSTIGNSLNTTCLATPAAAGNPSIISASRGYRSRPFANDRGPTQACNPAATASSKPVKTATRAVRPTRAVTPGRASSRPAPPTNSLCCTAQCQVAGNGTVCRPSMDPTCDTQEVCDGRNATCPADVHVKDGTSCGSDGLACASGICTSRSLQCQNAGSSLNLTSACPQSTSSSCSITCADPTSNADCIVLDQSFRDGTSCGYGGRCENGACQTGSALDTAKSWYTKNLRVPGLEGACPLIPNAGLVCRIAIPVTIVVGIIVLLLIFFILRCCCCRRHRPAYVANPPKNQAYSAAFATPPSGYYGGQQPNGGGSYYAPPPGPPPAAAKGSELRR</sequence>
<feature type="chain" id="PRO_5002303379" evidence="4">
    <location>
        <begin position="31"/>
        <end position="1001"/>
    </location>
</feature>
<dbReference type="OrthoDB" id="5951731at2759"/>
<dbReference type="Pfam" id="PF00200">
    <property type="entry name" value="Disintegrin"/>
    <property type="match status" value="1"/>
</dbReference>
<protein>
    <submittedName>
        <fullName evidence="7">SPOSA6832_02294-mRNA-1:cds</fullName>
    </submittedName>
</protein>
<dbReference type="GO" id="GO:0006508">
    <property type="term" value="P:proteolysis"/>
    <property type="evidence" value="ECO:0007669"/>
    <property type="project" value="InterPro"/>
</dbReference>
<dbReference type="Pfam" id="PF13688">
    <property type="entry name" value="Reprolysin_5"/>
    <property type="match status" value="1"/>
</dbReference>
<keyword evidence="8" id="KW-1185">Reference proteome</keyword>
<evidence type="ECO:0000256" key="1">
    <source>
        <dbReference type="PROSITE-ProRule" id="PRU00276"/>
    </source>
</evidence>
<dbReference type="SUPFAM" id="SSF55486">
    <property type="entry name" value="Metalloproteases ('zincins'), catalytic domain"/>
    <property type="match status" value="1"/>
</dbReference>
<dbReference type="PROSITE" id="PS50214">
    <property type="entry name" value="DISINTEGRIN_2"/>
    <property type="match status" value="1"/>
</dbReference>
<dbReference type="AlphaFoldDB" id="A0A0D6EKZ9"/>
<dbReference type="InterPro" id="IPR036436">
    <property type="entry name" value="Disintegrin_dom_sf"/>
</dbReference>
<dbReference type="Gene3D" id="3.40.390.10">
    <property type="entry name" value="Collagenase (Catalytic Domain)"/>
    <property type="match status" value="1"/>
</dbReference>
<evidence type="ECO:0000256" key="2">
    <source>
        <dbReference type="SAM" id="MobiDB-lite"/>
    </source>
</evidence>
<keyword evidence="3" id="KW-0812">Transmembrane</keyword>
<keyword evidence="3" id="KW-1133">Transmembrane helix</keyword>
<feature type="region of interest" description="Disordered" evidence="2">
    <location>
        <begin position="725"/>
        <end position="746"/>
    </location>
</feature>
<comment type="caution">
    <text evidence="1">Lacks conserved residue(s) required for the propagation of feature annotation.</text>
</comment>
<feature type="domain" description="Peptidase M12B" evidence="6">
    <location>
        <begin position="513"/>
        <end position="684"/>
    </location>
</feature>
<proteinExistence type="predicted"/>
<dbReference type="SUPFAM" id="SSF57552">
    <property type="entry name" value="Blood coagulation inhibitor (disintegrin)"/>
    <property type="match status" value="1"/>
</dbReference>
<feature type="domain" description="Disintegrin" evidence="5">
    <location>
        <begin position="707"/>
        <end position="798"/>
    </location>
</feature>
<evidence type="ECO:0000256" key="4">
    <source>
        <dbReference type="SAM" id="SignalP"/>
    </source>
</evidence>
<dbReference type="PANTHER" id="PTHR11905:SF159">
    <property type="entry name" value="ADAM METALLOPROTEASE"/>
    <property type="match status" value="1"/>
</dbReference>
<dbReference type="InterPro" id="IPR001762">
    <property type="entry name" value="Disintegrin_dom"/>
</dbReference>
<feature type="region of interest" description="Disordered" evidence="2">
    <location>
        <begin position="31"/>
        <end position="79"/>
    </location>
</feature>
<evidence type="ECO:0000313" key="7">
    <source>
        <dbReference type="EMBL" id="CEQ40639.1"/>
    </source>
</evidence>
<dbReference type="EMBL" id="CENE01000008">
    <property type="protein sequence ID" value="CEQ40639.1"/>
    <property type="molecule type" value="Genomic_DNA"/>
</dbReference>
<organism evidence="7 8">
    <name type="scientific">Sporidiobolus salmonicolor</name>
    <name type="common">Yeast-like fungus</name>
    <name type="synonym">Sporobolomyces salmonicolor</name>
    <dbReference type="NCBI Taxonomy" id="5005"/>
    <lineage>
        <taxon>Eukaryota</taxon>
        <taxon>Fungi</taxon>
        <taxon>Dikarya</taxon>
        <taxon>Basidiomycota</taxon>
        <taxon>Pucciniomycotina</taxon>
        <taxon>Microbotryomycetes</taxon>
        <taxon>Sporidiobolales</taxon>
        <taxon>Sporidiobolaceae</taxon>
        <taxon>Sporobolomyces</taxon>
    </lineage>
</organism>
<evidence type="ECO:0000259" key="5">
    <source>
        <dbReference type="PROSITE" id="PS50214"/>
    </source>
</evidence>
<dbReference type="PANTHER" id="PTHR11905">
    <property type="entry name" value="ADAM A DISINTEGRIN AND METALLOPROTEASE DOMAIN"/>
    <property type="match status" value="1"/>
</dbReference>
<evidence type="ECO:0000259" key="6">
    <source>
        <dbReference type="PROSITE" id="PS50215"/>
    </source>
</evidence>
<dbReference type="InterPro" id="IPR024079">
    <property type="entry name" value="MetalloPept_cat_dom_sf"/>
</dbReference>
<accession>A0A0D6EKZ9</accession>
<feature type="region of interest" description="Disordered" evidence="2">
    <location>
        <begin position="970"/>
        <end position="1001"/>
    </location>
</feature>
<feature type="transmembrane region" description="Helical" evidence="3">
    <location>
        <begin position="917"/>
        <end position="937"/>
    </location>
</feature>
<dbReference type="PROSITE" id="PS50215">
    <property type="entry name" value="ADAM_MEPRO"/>
    <property type="match status" value="1"/>
</dbReference>
<dbReference type="Pfam" id="PF13574">
    <property type="entry name" value="Reprolysin_2"/>
    <property type="match status" value="1"/>
</dbReference>
<feature type="compositionally biased region" description="Pro residues" evidence="2">
    <location>
        <begin position="70"/>
        <end position="79"/>
    </location>
</feature>
<feature type="compositionally biased region" description="Gly residues" evidence="2">
    <location>
        <begin position="970"/>
        <end position="981"/>
    </location>
</feature>
<gene>
    <name evidence="7" type="primary">SPOSA6832_02294</name>
</gene>